<dbReference type="PROSITE" id="PS51257">
    <property type="entry name" value="PROKAR_LIPOPROTEIN"/>
    <property type="match status" value="1"/>
</dbReference>
<dbReference type="Pfam" id="PF01547">
    <property type="entry name" value="SBP_bac_1"/>
    <property type="match status" value="1"/>
</dbReference>
<comment type="subcellular location">
    <subcellularLocation>
        <location evidence="1">Periplasm</location>
    </subcellularLocation>
</comment>
<accession>A0A0A0DCK0</accession>
<dbReference type="Proteomes" id="UP000029995">
    <property type="component" value="Unassembled WGS sequence"/>
</dbReference>
<evidence type="ECO:0000256" key="2">
    <source>
        <dbReference type="ARBA" id="ARBA00008520"/>
    </source>
</evidence>
<feature type="chain" id="PRO_5001968446" description="ABC transporter substrate-binding protein" evidence="3">
    <location>
        <begin position="27"/>
        <end position="445"/>
    </location>
</feature>
<dbReference type="PANTHER" id="PTHR43649:SF12">
    <property type="entry name" value="DIACETYLCHITOBIOSE BINDING PROTEIN DASA"/>
    <property type="match status" value="1"/>
</dbReference>
<organism evidence="4 5">
    <name type="scientific">Inquilinus limosus MP06</name>
    <dbReference type="NCBI Taxonomy" id="1398085"/>
    <lineage>
        <taxon>Bacteria</taxon>
        <taxon>Pseudomonadati</taxon>
        <taxon>Pseudomonadota</taxon>
        <taxon>Alphaproteobacteria</taxon>
        <taxon>Rhodospirillales</taxon>
        <taxon>Rhodospirillaceae</taxon>
        <taxon>Inquilinus</taxon>
    </lineage>
</organism>
<dbReference type="InterPro" id="IPR050490">
    <property type="entry name" value="Bact_solute-bd_prot1"/>
</dbReference>
<proteinExistence type="inferred from homology"/>
<protein>
    <recommendedName>
        <fullName evidence="6">ABC transporter substrate-binding protein</fullName>
    </recommendedName>
</protein>
<dbReference type="PANTHER" id="PTHR43649">
    <property type="entry name" value="ARABINOSE-BINDING PROTEIN-RELATED"/>
    <property type="match status" value="1"/>
</dbReference>
<sequence length="445" mass="48345">MRVLERLRAGLAGALVAGCLTTAAWADTTVVRFLHNETDPPSIEFFNQAIAEFETQNPDIKIQMEAVSTDGRLQKVLASINAKTMPEIFKILPEERYDFARKGYILPLDDMIDEIGRGDYVDGTLVPIDGKIYDVPYTIGNYGVLWQRDDLLKAKGLKTPASWDELEAAAKALAVDGNYGFIFPAGKNRMTSIFFSMMMWNAGGTYFDKDLNLTFDNPGTVKALTFLKTMAAYSPSGIGSYSYNDMINVYLTGKIGLDIYAPRLAANAAANTPDLFKNTSAMPMPAGPGGVAVKFANANSFALASPKVGAKNVDAARKFLKFITTGDRLARFSLTAYPHMIPPLKSVQEGVLTKGAAQTLSGREDIGRLAFDTSNTLDFQTEAGAVFQDGKVVRSGIFNPYIGAIIARDIPAQVVQRVVLQGEDPAEAAAWGQAQMKRIVDDLKS</sequence>
<evidence type="ECO:0000256" key="1">
    <source>
        <dbReference type="ARBA" id="ARBA00004418"/>
    </source>
</evidence>
<name>A0A0A0DCK0_9PROT</name>
<comment type="caution">
    <text evidence="4">The sequence shown here is derived from an EMBL/GenBank/DDBJ whole genome shotgun (WGS) entry which is preliminary data.</text>
</comment>
<evidence type="ECO:0000313" key="4">
    <source>
        <dbReference type="EMBL" id="KGM35834.1"/>
    </source>
</evidence>
<dbReference type="GO" id="GO:0042597">
    <property type="term" value="C:periplasmic space"/>
    <property type="evidence" value="ECO:0007669"/>
    <property type="project" value="UniProtKB-SubCell"/>
</dbReference>
<dbReference type="SUPFAM" id="SSF53850">
    <property type="entry name" value="Periplasmic binding protein-like II"/>
    <property type="match status" value="1"/>
</dbReference>
<gene>
    <name evidence="4" type="ORF">P409_02000</name>
</gene>
<dbReference type="OrthoDB" id="9770625at2"/>
<evidence type="ECO:0008006" key="6">
    <source>
        <dbReference type="Google" id="ProtNLM"/>
    </source>
</evidence>
<dbReference type="EMBL" id="JANX01000009">
    <property type="protein sequence ID" value="KGM35834.1"/>
    <property type="molecule type" value="Genomic_DNA"/>
</dbReference>
<dbReference type="Gene3D" id="3.40.190.10">
    <property type="entry name" value="Periplasmic binding protein-like II"/>
    <property type="match status" value="1"/>
</dbReference>
<reference evidence="4 5" key="1">
    <citation type="submission" date="2014-01" db="EMBL/GenBank/DDBJ databases">
        <title>Genome sequence determination for a cystic fibrosis isolate, Inquilinus limosus.</title>
        <authorList>
            <person name="Pino M."/>
            <person name="Di Conza J."/>
            <person name="Gutkind G."/>
        </authorList>
    </citation>
    <scope>NUCLEOTIDE SEQUENCE [LARGE SCALE GENOMIC DNA]</scope>
    <source>
        <strain evidence="4 5">MP06</strain>
    </source>
</reference>
<dbReference type="InterPro" id="IPR006059">
    <property type="entry name" value="SBP"/>
</dbReference>
<comment type="similarity">
    <text evidence="2">Belongs to the bacterial solute-binding protein 1 family.</text>
</comment>
<dbReference type="RefSeq" id="WP_034831284.1">
    <property type="nucleotide sequence ID" value="NZ_JANX01000009.1"/>
</dbReference>
<keyword evidence="3" id="KW-0732">Signal</keyword>
<evidence type="ECO:0000313" key="5">
    <source>
        <dbReference type="Proteomes" id="UP000029995"/>
    </source>
</evidence>
<evidence type="ECO:0000256" key="3">
    <source>
        <dbReference type="SAM" id="SignalP"/>
    </source>
</evidence>
<dbReference type="AlphaFoldDB" id="A0A0A0DCK0"/>
<feature type="signal peptide" evidence="3">
    <location>
        <begin position="1"/>
        <end position="26"/>
    </location>
</feature>